<keyword evidence="2" id="KW-1185">Reference proteome</keyword>
<proteinExistence type="predicted"/>
<dbReference type="SUPFAM" id="SSF56935">
    <property type="entry name" value="Porins"/>
    <property type="match status" value="1"/>
</dbReference>
<protein>
    <submittedName>
        <fullName evidence="1">YjbH domain-containing protein</fullName>
    </submittedName>
</protein>
<dbReference type="Pfam" id="PF06082">
    <property type="entry name" value="YjbH"/>
    <property type="match status" value="1"/>
</dbReference>
<dbReference type="InterPro" id="IPR010344">
    <property type="entry name" value="YbjH"/>
</dbReference>
<dbReference type="AlphaFoldDB" id="A0A6L7G9S4"/>
<name>A0A6L7G9S4_9RHOB</name>
<comment type="caution">
    <text evidence="1">The sequence shown here is derived from an EMBL/GenBank/DDBJ whole genome shotgun (WGS) entry which is preliminary data.</text>
</comment>
<evidence type="ECO:0000313" key="1">
    <source>
        <dbReference type="EMBL" id="MXN20795.1"/>
    </source>
</evidence>
<evidence type="ECO:0000313" key="2">
    <source>
        <dbReference type="Proteomes" id="UP000477911"/>
    </source>
</evidence>
<reference evidence="1 2" key="1">
    <citation type="submission" date="2019-12" db="EMBL/GenBank/DDBJ databases">
        <authorList>
            <person name="Li M."/>
        </authorList>
    </citation>
    <scope>NUCLEOTIDE SEQUENCE [LARGE SCALE GENOMIC DNA]</scope>
    <source>
        <strain evidence="1 2">GBMRC 2024</strain>
    </source>
</reference>
<accession>A0A6L7G9S4</accession>
<dbReference type="EMBL" id="WUMU01000035">
    <property type="protein sequence ID" value="MXN20795.1"/>
    <property type="molecule type" value="Genomic_DNA"/>
</dbReference>
<gene>
    <name evidence="1" type="ORF">GR170_23450</name>
</gene>
<organism evidence="1 2">
    <name type="scientific">Pseudooceanicola albus</name>
    <dbReference type="NCBI Taxonomy" id="2692189"/>
    <lineage>
        <taxon>Bacteria</taxon>
        <taxon>Pseudomonadati</taxon>
        <taxon>Pseudomonadota</taxon>
        <taxon>Alphaproteobacteria</taxon>
        <taxon>Rhodobacterales</taxon>
        <taxon>Paracoccaceae</taxon>
        <taxon>Pseudooceanicola</taxon>
    </lineage>
</organism>
<dbReference type="Proteomes" id="UP000477911">
    <property type="component" value="Unassembled WGS sequence"/>
</dbReference>
<dbReference type="RefSeq" id="WP_160896915.1">
    <property type="nucleotide sequence ID" value="NZ_WUMU01000035.1"/>
</dbReference>
<sequence length="716" mass="78932">MLALSVAQAHAQDGSTTVASEGFGTPMAEILGQEPLWARPSLSFYGTPGLIDMPGAWSLADGEGALSASNFDGNLRLAFTFQLSPRLSGTFRYSVLDKFDKTINRYDRSFDIRYQIAEEGDLTPAVAVGLQDFGGTGVYAGEYLTFGKTFDRLRVTGGIGWGRFGSYNGFSNPLGVLSDSLKSRPAHVPDINETGKLDTGNWFRGDAALFGGLQYQLNDKVVLTAEYSSDDYEAEAERMGFEHNSPFNFGVSYRLSKSTTLTGAYLYGSALGVALQYTFNGKYGPYPGGVEPAAPPVLPRDQAAALGWRLDGSSEQVRARVKAGLEKVKIQLQGYEQTSPSSVRVYILNPTYDAVPEAIGRTARVLTNTLPPQIETFDIVPVGNGLSLSSVTIRRSDMEQLEFDFDSSWKMYSRARIADAADEPMRRDVEVPGTYPDFSYGLGTYVTPAYFDPDAPIRVDAGLAFNMAYVPLRNVILSTQLRYAVVGNRADGADRSSNSVLPHVRSDAALYAKESTIQMNHLTAEYFYRPGRDLYGRVTAGYLEDMFAGVSTEVLWKPVSGPLALGAEINYVQQRDYDMGFGLMDYKVATGHVSAYYDWGNGYMTEVDAGRYLAGDWGATFSLDREFANGFRIGAFFTKTDVSAEDFGEGSFDKGIRFWIPLSRVAGEPSMSGFGQTIRPLTRDGGQRLNIRNRLYDTVRDYHDPELQEDWGRFWR</sequence>